<dbReference type="EMBL" id="KK119467">
    <property type="protein sequence ID" value="KFM75774.1"/>
    <property type="molecule type" value="Genomic_DNA"/>
</dbReference>
<dbReference type="AlphaFoldDB" id="A0A087UEI5"/>
<keyword evidence="1" id="KW-1133">Transmembrane helix</keyword>
<proteinExistence type="predicted"/>
<feature type="transmembrane region" description="Helical" evidence="1">
    <location>
        <begin position="15"/>
        <end position="33"/>
    </location>
</feature>
<gene>
    <name evidence="2" type="ORF">X975_14107</name>
</gene>
<evidence type="ECO:0000256" key="1">
    <source>
        <dbReference type="SAM" id="Phobius"/>
    </source>
</evidence>
<name>A0A087UEI5_STEMI</name>
<protein>
    <submittedName>
        <fullName evidence="2">Uncharacterized protein</fullName>
    </submittedName>
</protein>
<organism evidence="2 3">
    <name type="scientific">Stegodyphus mimosarum</name>
    <name type="common">African social velvet spider</name>
    <dbReference type="NCBI Taxonomy" id="407821"/>
    <lineage>
        <taxon>Eukaryota</taxon>
        <taxon>Metazoa</taxon>
        <taxon>Ecdysozoa</taxon>
        <taxon>Arthropoda</taxon>
        <taxon>Chelicerata</taxon>
        <taxon>Arachnida</taxon>
        <taxon>Araneae</taxon>
        <taxon>Araneomorphae</taxon>
        <taxon>Entelegynae</taxon>
        <taxon>Eresoidea</taxon>
        <taxon>Eresidae</taxon>
        <taxon>Stegodyphus</taxon>
    </lineage>
</organism>
<keyword evidence="1" id="KW-0812">Transmembrane</keyword>
<evidence type="ECO:0000313" key="2">
    <source>
        <dbReference type="EMBL" id="KFM75774.1"/>
    </source>
</evidence>
<reference evidence="2 3" key="1">
    <citation type="submission" date="2013-11" db="EMBL/GenBank/DDBJ databases">
        <title>Genome sequencing of Stegodyphus mimosarum.</title>
        <authorList>
            <person name="Bechsgaard J."/>
        </authorList>
    </citation>
    <scope>NUCLEOTIDE SEQUENCE [LARGE SCALE GENOMIC DNA]</scope>
</reference>
<sequence>MRFTKERSHFKNKNFHILIIICKRFILFVKYILKFAATIYTKFL</sequence>
<keyword evidence="1" id="KW-0472">Membrane</keyword>
<feature type="non-terminal residue" evidence="2">
    <location>
        <position position="44"/>
    </location>
</feature>
<evidence type="ECO:0000313" key="3">
    <source>
        <dbReference type="Proteomes" id="UP000054359"/>
    </source>
</evidence>
<accession>A0A087UEI5</accession>
<keyword evidence="3" id="KW-1185">Reference proteome</keyword>
<dbReference type="Proteomes" id="UP000054359">
    <property type="component" value="Unassembled WGS sequence"/>
</dbReference>